<sequence>ETFFSLGAGDLIVGLTYHDTHPQETNTKTIVGGFFDPSPELIEKLKPDVILLSSFQAKILKRFEGSDIPLIHVDASTIEDGFKMIELVGEIADKREEAVAKINQIRKQLDLVSRKVEKIPEAKRKRVMRLMGSETIMTPGESSFQNELIRCAGGIAPSFGKPGPVVPVTKEEWMKFNPQLIYYCGNEWRLSKKFFDKPGWKDVEAVRNSNYAHFPCDLTCRASVNMGNFVSWLAGVIYADELADENARFTPDRALRSRLLTIDLLYVKSAQVIDGTMHDFPTQTLLIDFTEPMNCLNSLAGSLPGVTAVGNHFLSPPLWTTLHWLSMDAIKQNVCSVAGRDVACTSLLYTGARMDNLSVQKMQHGEMIVYALVTAGVEANAMRASVDEGRFYEPGTINVIILTNMQLSSRALTRAIISATEAKSAALQDLDIRSSYSPGYQATGTGTDEVLVVEGRGKKVENAGGHSKLGELIAKTVYSGVKESIALQNGLLTGRSVFRRLHERNIDLHGLVTECGKFSREHGSRIYADLETLLLNPVYAGFLESAFAVSTAYDSGLVSDLQSFQEVCRHRCEAIAGGKTGTWIRFVPDDFASKPICMAFDALLNGLYHKKREVVETPPEFGTCGK</sequence>
<dbReference type="Gene3D" id="3.40.50.1980">
    <property type="entry name" value="Nitrogenase molybdenum iron protein domain"/>
    <property type="match status" value="2"/>
</dbReference>
<proteinExistence type="predicted"/>
<comment type="caution">
    <text evidence="2">The sequence shown here is derived from an EMBL/GenBank/DDBJ whole genome shotgun (WGS) entry which is preliminary data.</text>
</comment>
<dbReference type="InterPro" id="IPR002808">
    <property type="entry name" value="AdoCbi_amidolase"/>
</dbReference>
<dbReference type="AlphaFoldDB" id="A0A9D6V6W3"/>
<protein>
    <submittedName>
        <fullName evidence="2">Adenosylcobinamide amidohydrolase</fullName>
    </submittedName>
</protein>
<evidence type="ECO:0000313" key="2">
    <source>
        <dbReference type="EMBL" id="MBI5252692.1"/>
    </source>
</evidence>
<dbReference type="Pfam" id="PF01955">
    <property type="entry name" value="CbiZ"/>
    <property type="match status" value="1"/>
</dbReference>
<accession>A0A9D6V6W3</accession>
<feature type="non-terminal residue" evidence="2">
    <location>
        <position position="1"/>
    </location>
</feature>
<evidence type="ECO:0000259" key="1">
    <source>
        <dbReference type="PROSITE" id="PS50983"/>
    </source>
</evidence>
<dbReference type="PROSITE" id="PS50983">
    <property type="entry name" value="FE_B12_PBP"/>
    <property type="match status" value="1"/>
</dbReference>
<dbReference type="Proteomes" id="UP000807825">
    <property type="component" value="Unassembled WGS sequence"/>
</dbReference>
<dbReference type="PANTHER" id="PTHR30535:SF34">
    <property type="entry name" value="MOLYBDATE-BINDING PROTEIN MOLA"/>
    <property type="match status" value="1"/>
</dbReference>
<dbReference type="InterPro" id="IPR050902">
    <property type="entry name" value="ABC_Transporter_SBP"/>
</dbReference>
<name>A0A9D6V6W3_9BACT</name>
<gene>
    <name evidence="2" type="ORF">HY912_24620</name>
</gene>
<organism evidence="2 3">
    <name type="scientific">Desulfomonile tiedjei</name>
    <dbReference type="NCBI Taxonomy" id="2358"/>
    <lineage>
        <taxon>Bacteria</taxon>
        <taxon>Pseudomonadati</taxon>
        <taxon>Thermodesulfobacteriota</taxon>
        <taxon>Desulfomonilia</taxon>
        <taxon>Desulfomonilales</taxon>
        <taxon>Desulfomonilaceae</taxon>
        <taxon>Desulfomonile</taxon>
    </lineage>
</organism>
<dbReference type="EMBL" id="JACRDE010000640">
    <property type="protein sequence ID" value="MBI5252692.1"/>
    <property type="molecule type" value="Genomic_DNA"/>
</dbReference>
<reference evidence="2" key="1">
    <citation type="submission" date="2020-07" db="EMBL/GenBank/DDBJ databases">
        <title>Huge and variable diversity of episymbiotic CPR bacteria and DPANN archaea in groundwater ecosystems.</title>
        <authorList>
            <person name="He C.Y."/>
            <person name="Keren R."/>
            <person name="Whittaker M."/>
            <person name="Farag I.F."/>
            <person name="Doudna J."/>
            <person name="Cate J.H.D."/>
            <person name="Banfield J.F."/>
        </authorList>
    </citation>
    <scope>NUCLEOTIDE SEQUENCE</scope>
    <source>
        <strain evidence="2">NC_groundwater_1664_Pr3_B-0.1um_52_9</strain>
    </source>
</reference>
<dbReference type="InterPro" id="IPR002491">
    <property type="entry name" value="ABC_transptr_periplasmic_BD"/>
</dbReference>
<dbReference type="Pfam" id="PF01497">
    <property type="entry name" value="Peripla_BP_2"/>
    <property type="match status" value="1"/>
</dbReference>
<dbReference type="GO" id="GO:0071281">
    <property type="term" value="P:cellular response to iron ion"/>
    <property type="evidence" value="ECO:0007669"/>
    <property type="project" value="TreeGrafter"/>
</dbReference>
<dbReference type="SUPFAM" id="SSF53807">
    <property type="entry name" value="Helical backbone' metal receptor"/>
    <property type="match status" value="1"/>
</dbReference>
<evidence type="ECO:0000313" key="3">
    <source>
        <dbReference type="Proteomes" id="UP000807825"/>
    </source>
</evidence>
<feature type="domain" description="Fe/B12 periplasmic-binding" evidence="1">
    <location>
        <begin position="1"/>
        <end position="241"/>
    </location>
</feature>
<dbReference type="PANTHER" id="PTHR30535">
    <property type="entry name" value="VITAMIN B12-BINDING PROTEIN"/>
    <property type="match status" value="1"/>
</dbReference>